<keyword evidence="1" id="KW-0472">Membrane</keyword>
<accession>A0ABY2TPX8</accession>
<keyword evidence="3" id="KW-1185">Reference proteome</keyword>
<gene>
    <name evidence="2" type="ORF">EZH24_13075</name>
</gene>
<reference evidence="2 3" key="1">
    <citation type="journal article" date="2019" name="Anaerobe">
        <title>Brachyspira catarrhinii sp. nov., an anaerobic intestinal spirochaete isolated from vervet monkeys may have been misidentified as Brachyspira aalborgi in previous studies.</title>
        <authorList>
            <person name="Phillips N.D."/>
            <person name="La T."/>
            <person name="Hampson D.J."/>
        </authorList>
    </citation>
    <scope>NUCLEOTIDE SEQUENCE [LARGE SCALE GENOMIC DNA]</scope>
    <source>
        <strain evidence="2 3">Z12</strain>
    </source>
</reference>
<feature type="transmembrane region" description="Helical" evidence="1">
    <location>
        <begin position="7"/>
        <end position="23"/>
    </location>
</feature>
<dbReference type="PROSITE" id="PS51257">
    <property type="entry name" value="PROKAR_LIPOPROTEIN"/>
    <property type="match status" value="1"/>
</dbReference>
<proteinExistence type="predicted"/>
<comment type="caution">
    <text evidence="2">The sequence shown here is derived from an EMBL/GenBank/DDBJ whole genome shotgun (WGS) entry which is preliminary data.</text>
</comment>
<organism evidence="2 3">
    <name type="scientific">Brachyspira catarrhinii</name>
    <dbReference type="NCBI Taxonomy" id="2528966"/>
    <lineage>
        <taxon>Bacteria</taxon>
        <taxon>Pseudomonadati</taxon>
        <taxon>Spirochaetota</taxon>
        <taxon>Spirochaetia</taxon>
        <taxon>Brachyspirales</taxon>
        <taxon>Brachyspiraceae</taxon>
        <taxon>Brachyspira</taxon>
    </lineage>
</organism>
<evidence type="ECO:0000313" key="3">
    <source>
        <dbReference type="Proteomes" id="UP000310168"/>
    </source>
</evidence>
<name>A0ABY2TPX8_9SPIR</name>
<evidence type="ECO:0000313" key="2">
    <source>
        <dbReference type="EMBL" id="TKZ23234.1"/>
    </source>
</evidence>
<dbReference type="Proteomes" id="UP000310168">
    <property type="component" value="Unassembled WGS sequence"/>
</dbReference>
<sequence>MKNIKTIFTYMVVGALVMALSISCKSNEEPQATGETSSNHPSQGSYTNELDGTGATVTINNDACTIEGTAFLYGSPKEYTNFSITVTSGGISILILTFITLVVTTNNLKRPFIRLL</sequence>
<feature type="transmembrane region" description="Helical" evidence="1">
    <location>
        <begin position="82"/>
        <end position="104"/>
    </location>
</feature>
<protein>
    <submittedName>
        <fullName evidence="2">Uncharacterized protein</fullName>
    </submittedName>
</protein>
<dbReference type="EMBL" id="SJDU01000688">
    <property type="protein sequence ID" value="TKZ23234.1"/>
    <property type="molecule type" value="Genomic_DNA"/>
</dbReference>
<keyword evidence="1" id="KW-1133">Transmembrane helix</keyword>
<evidence type="ECO:0000256" key="1">
    <source>
        <dbReference type="SAM" id="Phobius"/>
    </source>
</evidence>
<keyword evidence="1" id="KW-0812">Transmembrane</keyword>
<dbReference type="RefSeq" id="WP_137999451.1">
    <property type="nucleotide sequence ID" value="NZ_SJDU01000688.1"/>
</dbReference>